<feature type="region of interest" description="Disordered" evidence="1">
    <location>
        <begin position="346"/>
        <end position="381"/>
    </location>
</feature>
<feature type="region of interest" description="Disordered" evidence="1">
    <location>
        <begin position="309"/>
        <end position="331"/>
    </location>
</feature>
<dbReference type="NCBIfam" id="NF041518">
    <property type="entry name" value="choice_anch_Q"/>
    <property type="match status" value="1"/>
</dbReference>
<dbReference type="InterPro" id="IPR012334">
    <property type="entry name" value="Pectin_lyas_fold"/>
</dbReference>
<evidence type="ECO:0000313" key="3">
    <source>
        <dbReference type="EMBL" id="VAW45968.1"/>
    </source>
</evidence>
<proteinExistence type="predicted"/>
<feature type="compositionally biased region" description="Polar residues" evidence="1">
    <location>
        <begin position="309"/>
        <end position="330"/>
    </location>
</feature>
<dbReference type="InterPro" id="IPR006626">
    <property type="entry name" value="PbH1"/>
</dbReference>
<dbReference type="EMBL" id="UOFA01000245">
    <property type="protein sequence ID" value="VAW45968.1"/>
    <property type="molecule type" value="Genomic_DNA"/>
</dbReference>
<dbReference type="InterPro" id="IPR059226">
    <property type="entry name" value="Choice_anch_Q_dom"/>
</dbReference>
<dbReference type="Pfam" id="PF13229">
    <property type="entry name" value="Beta_helix"/>
    <property type="match status" value="1"/>
</dbReference>
<feature type="compositionally biased region" description="Basic and acidic residues" evidence="1">
    <location>
        <begin position="367"/>
        <end position="377"/>
    </location>
</feature>
<dbReference type="AlphaFoldDB" id="A0A3B0VQL5"/>
<dbReference type="InterPro" id="IPR039448">
    <property type="entry name" value="Beta_helix"/>
</dbReference>
<dbReference type="SUPFAM" id="SSF51126">
    <property type="entry name" value="Pectin lyase-like"/>
    <property type="match status" value="1"/>
</dbReference>
<sequence length="407" mass="41917">MKQNKLVTAVSKIIGISLGVSVLGIQVAQAGKSVTVDSISDQAEQGLITLREAIEITNQFSGTEINFDPAVFSEPQTITLENGELLIASAVTINGPGADMLTINGNDESRIFTVDDGTSATQVVSMSGLTLTGGNGASTVNDGVGGCVMSFEQLSILDSKVTGCDSRAGGGVWSRYGTLLIENSEITNNLAGNRGGGVYARGALASIANSTISGNTANRLSEAGGGVNARSADLEIINSTISNNQVRNANAGGIYMKGSEVLTLMNSTVFNNAGMGIDPSGLVNISNSLIAGHSAGDCDFTQIGINSNNQNNMDSDGSCDVQASNHSTVSDPMLEPLANFGGGTLTHRPLPGSPVIDSGDDSLCTEFDQRGETRPQDGDADGTSICDIGAVELTLFEDVIFINSFEN</sequence>
<accession>A0A3B0VQL5</accession>
<evidence type="ECO:0000259" key="2">
    <source>
        <dbReference type="Pfam" id="PF13229"/>
    </source>
</evidence>
<protein>
    <recommendedName>
        <fullName evidence="2">Right handed beta helix domain-containing protein</fullName>
    </recommendedName>
</protein>
<evidence type="ECO:0000256" key="1">
    <source>
        <dbReference type="SAM" id="MobiDB-lite"/>
    </source>
</evidence>
<gene>
    <name evidence="3" type="ORF">MNBD_GAMMA02-1816</name>
</gene>
<reference evidence="3" key="1">
    <citation type="submission" date="2018-06" db="EMBL/GenBank/DDBJ databases">
        <authorList>
            <person name="Zhirakovskaya E."/>
        </authorList>
    </citation>
    <scope>NUCLEOTIDE SEQUENCE</scope>
</reference>
<organism evidence="3">
    <name type="scientific">hydrothermal vent metagenome</name>
    <dbReference type="NCBI Taxonomy" id="652676"/>
    <lineage>
        <taxon>unclassified sequences</taxon>
        <taxon>metagenomes</taxon>
        <taxon>ecological metagenomes</taxon>
    </lineage>
</organism>
<dbReference type="SMART" id="SM00710">
    <property type="entry name" value="PbH1"/>
    <property type="match status" value="4"/>
</dbReference>
<dbReference type="Gene3D" id="2.160.20.10">
    <property type="entry name" value="Single-stranded right-handed beta-helix, Pectin lyase-like"/>
    <property type="match status" value="1"/>
</dbReference>
<feature type="domain" description="Right handed beta helix" evidence="2">
    <location>
        <begin position="154"/>
        <end position="296"/>
    </location>
</feature>
<dbReference type="InterPro" id="IPR011050">
    <property type="entry name" value="Pectin_lyase_fold/virulence"/>
</dbReference>
<name>A0A3B0VQL5_9ZZZZ</name>